<feature type="compositionally biased region" description="Basic and acidic residues" evidence="1">
    <location>
        <begin position="387"/>
        <end position="398"/>
    </location>
</feature>
<evidence type="ECO:0000313" key="4">
    <source>
        <dbReference type="EMBL" id="MBU7597377.1"/>
    </source>
</evidence>
<dbReference type="EMBL" id="JAELVF020000001">
    <property type="protein sequence ID" value="MBU7597377.1"/>
    <property type="molecule type" value="Genomic_DNA"/>
</dbReference>
<protein>
    <submittedName>
        <fullName evidence="4">DUF3893 domain-containing protein</fullName>
    </submittedName>
</protein>
<reference evidence="4" key="1">
    <citation type="submission" date="2021-06" db="EMBL/GenBank/DDBJ databases">
        <title>Sequencing of actinobacteria type strains.</title>
        <authorList>
            <person name="Nguyen G.-S."/>
            <person name="Wentzel A."/>
        </authorList>
    </citation>
    <scope>NUCLEOTIDE SEQUENCE</scope>
    <source>
        <strain evidence="4">P38-E01</strain>
    </source>
</reference>
<name>A0A949JC86_9ACTN</name>
<feature type="compositionally biased region" description="Basic and acidic residues" evidence="1">
    <location>
        <begin position="911"/>
        <end position="922"/>
    </location>
</feature>
<keyword evidence="5" id="KW-1185">Reference proteome</keyword>
<dbReference type="Proteomes" id="UP000694501">
    <property type="component" value="Unassembled WGS sequence"/>
</dbReference>
<feature type="domain" description="pPIWI-RE RNaseH" evidence="2">
    <location>
        <begin position="610"/>
        <end position="916"/>
    </location>
</feature>
<dbReference type="RefSeq" id="WP_211040246.1">
    <property type="nucleotide sequence ID" value="NZ_JAELVF020000001.1"/>
</dbReference>
<sequence>MDDQHLEPGKYLHTLAYRCTPALVGDATVFVRRLDVESAKLWSNFTAQCRKRFGKVEAQAPYTIATTVLQVITGGYVYFEPNGAAPFLVSRQSIDSNLLCKAFALTHGLVLGEQVEMIDLRQPPELAQRIARTPERELVLSEQLRAVKGAQPDAPNWLYRSVGWGLAERLAALPFRLSNGREIQFRPDTTGGLVALEDPWENESGGRYAVCRTAVNLKTLPNVHHPVLLLDARVSRISSSLIFSSTALAIQPGNGRPVLEVKLNGRGGAKAIPRQALQALGRLEMDYSILQSIAERSQREQQLRERARALKEKLQFPREHPGQIWPIPAKSYQHPIGTGVGMHHLRILHSHVDAVFGDDTQALIFRQSTAMSLPRRPTDPENISSQELKRRKEERERTGSGGPLRRRGTLFPSAESLCASVDQAGFKKLRIACLWYRDETRQRMLQTFCRAFGLDPAGLDTEEAVELDLYQGRITVVFHYLPDFLRPSRRRDRAEALGAAGASLRSRDGALVSAWCETEVPDSDDFPDLDTRDLAELDAKPQTKAVLARLDIPSQYLKGRGKEGVIQPRDEDHPAEMALLDLYRSLGVADERISNALRAKGDFPVDQIAHVGVHVRQQNRRFGEKGEPKVVITATALVPPQASQGPWSLLGWSSTNPVWRPYRSAQNAFHTHPYPEPSAEKTSYRQKWDGAADMVERALGDLADELDGVQYTVTVDAQSARRMWDGLQNMRLGEPSTRAGAAGNRSRYQLPGARLGADAPIAVVRLNTEDEEVPQPVSVTQVVKKDGVDPKEKDTSTLLFEVETDFGTPAWLLCNVPRAYDGSGAGRLGGKRTRWEAEKSVQSEVRSERRRGEMPHNFYAMTATEILPIGGPSDEVREALAAMTARLCHQTLFWSDRARYPVPLHAARQMDLDHPQYRRDVADTEPGSGDGDEGGETLE</sequence>
<evidence type="ECO:0000259" key="2">
    <source>
        <dbReference type="Pfam" id="PF13032"/>
    </source>
</evidence>
<dbReference type="Pfam" id="PF13032">
    <property type="entry name" value="RNaseH_pPIWI_RE"/>
    <property type="match status" value="1"/>
</dbReference>
<proteinExistence type="predicted"/>
<feature type="compositionally biased region" description="Acidic residues" evidence="1">
    <location>
        <begin position="930"/>
        <end position="939"/>
    </location>
</feature>
<evidence type="ECO:0000313" key="5">
    <source>
        <dbReference type="Proteomes" id="UP000694501"/>
    </source>
</evidence>
<dbReference type="AlphaFoldDB" id="A0A949JC86"/>
<evidence type="ECO:0000256" key="1">
    <source>
        <dbReference type="SAM" id="MobiDB-lite"/>
    </source>
</evidence>
<dbReference type="Pfam" id="PF13111">
    <property type="entry name" value="pPIWI_RE_X"/>
    <property type="match status" value="1"/>
</dbReference>
<dbReference type="InterPro" id="IPR024996">
    <property type="entry name" value="RNaseH_pPIWI_RE"/>
</dbReference>
<comment type="caution">
    <text evidence="4">The sequence shown here is derived from an EMBL/GenBank/DDBJ whole genome shotgun (WGS) entry which is preliminary data.</text>
</comment>
<gene>
    <name evidence="4" type="ORF">JGS22_006955</name>
</gene>
<feature type="domain" description="pPIWI-RE module N-terminal" evidence="3">
    <location>
        <begin position="16"/>
        <end position="391"/>
    </location>
</feature>
<evidence type="ECO:0000259" key="3">
    <source>
        <dbReference type="Pfam" id="PF13111"/>
    </source>
</evidence>
<dbReference type="InterPro" id="IPR025085">
    <property type="entry name" value="pPIWI_RE_X"/>
</dbReference>
<feature type="region of interest" description="Disordered" evidence="1">
    <location>
        <begin position="911"/>
        <end position="939"/>
    </location>
</feature>
<feature type="region of interest" description="Disordered" evidence="1">
    <location>
        <begin position="368"/>
        <end position="406"/>
    </location>
</feature>
<organism evidence="4 5">
    <name type="scientific">Streptomyces tardus</name>
    <dbReference type="NCBI Taxonomy" id="2780544"/>
    <lineage>
        <taxon>Bacteria</taxon>
        <taxon>Bacillati</taxon>
        <taxon>Actinomycetota</taxon>
        <taxon>Actinomycetes</taxon>
        <taxon>Kitasatosporales</taxon>
        <taxon>Streptomycetaceae</taxon>
        <taxon>Streptomyces</taxon>
    </lineage>
</organism>
<accession>A0A949JC86</accession>